<evidence type="ECO:0000313" key="7">
    <source>
        <dbReference type="Proteomes" id="UP000524404"/>
    </source>
</evidence>
<dbReference type="PANTHER" id="PTHR43214:SF43">
    <property type="entry name" value="TWO-COMPONENT RESPONSE REGULATOR"/>
    <property type="match status" value="1"/>
</dbReference>
<reference evidence="6 7" key="1">
    <citation type="submission" date="2020-08" db="EMBL/GenBank/DDBJ databases">
        <title>Functional genomics of gut bacteria from endangered species of beetles.</title>
        <authorList>
            <person name="Carlos-Shanley C."/>
        </authorList>
    </citation>
    <scope>NUCLEOTIDE SEQUENCE [LARGE SCALE GENOMIC DNA]</scope>
    <source>
        <strain evidence="6 7">S00070</strain>
    </source>
</reference>
<dbReference type="InterPro" id="IPR001789">
    <property type="entry name" value="Sig_transdc_resp-reg_receiver"/>
</dbReference>
<keyword evidence="2 6" id="KW-0238">DNA-binding</keyword>
<dbReference type="Pfam" id="PF00196">
    <property type="entry name" value="GerE"/>
    <property type="match status" value="1"/>
</dbReference>
<dbReference type="InterPro" id="IPR058245">
    <property type="entry name" value="NreC/VraR/RcsB-like_REC"/>
</dbReference>
<dbReference type="InterPro" id="IPR000792">
    <property type="entry name" value="Tscrpt_reg_LuxR_C"/>
</dbReference>
<comment type="caution">
    <text evidence="6">The sequence shown here is derived from an EMBL/GenBank/DDBJ whole genome shotgun (WGS) entry which is preliminary data.</text>
</comment>
<dbReference type="SMART" id="SM00448">
    <property type="entry name" value="REC"/>
    <property type="match status" value="1"/>
</dbReference>
<evidence type="ECO:0000259" key="5">
    <source>
        <dbReference type="PROSITE" id="PS50110"/>
    </source>
</evidence>
<dbReference type="CDD" id="cd17535">
    <property type="entry name" value="REC_NarL-like"/>
    <property type="match status" value="1"/>
</dbReference>
<dbReference type="InterPro" id="IPR016032">
    <property type="entry name" value="Sig_transdc_resp-reg_C-effctor"/>
</dbReference>
<feature type="domain" description="Response regulatory" evidence="5">
    <location>
        <begin position="8"/>
        <end position="124"/>
    </location>
</feature>
<dbReference type="SUPFAM" id="SSF46894">
    <property type="entry name" value="C-terminal effector domain of the bipartite response regulators"/>
    <property type="match status" value="1"/>
</dbReference>
<gene>
    <name evidence="6" type="ORF">HNP25_001983</name>
</gene>
<dbReference type="SUPFAM" id="SSF52172">
    <property type="entry name" value="CheY-like"/>
    <property type="match status" value="1"/>
</dbReference>
<evidence type="ECO:0000259" key="4">
    <source>
        <dbReference type="PROSITE" id="PS50043"/>
    </source>
</evidence>
<proteinExistence type="predicted"/>
<dbReference type="PROSITE" id="PS00622">
    <property type="entry name" value="HTH_LUXR_1"/>
    <property type="match status" value="1"/>
</dbReference>
<dbReference type="GO" id="GO:0003677">
    <property type="term" value="F:DNA binding"/>
    <property type="evidence" value="ECO:0007669"/>
    <property type="project" value="UniProtKB-KW"/>
</dbReference>
<sequence>MSKLTKIRIAVTDDHALFRRGLVSLLSHNDDFEVVLEASNGQELIDNIPQLLPNIVLMDLNMPVVDGIRATERIKKDFPKVKIIVISMHDEDKFVSHLMSLGANGYLLKDAHPDEVENAIYTVFNEDYYYGPFLVKVMHNRMINKPEKKAENLLSLQVGISDRELEVLEHICQGTTTQQIAEMLCLSARTVEGHRNRIMEKTGTKNVAGLVAWAVRNGVC</sequence>
<dbReference type="PRINTS" id="PR00038">
    <property type="entry name" value="HTHLUXR"/>
</dbReference>
<evidence type="ECO:0000256" key="3">
    <source>
        <dbReference type="PROSITE-ProRule" id="PRU00169"/>
    </source>
</evidence>
<dbReference type="Gene3D" id="3.40.50.2300">
    <property type="match status" value="1"/>
</dbReference>
<evidence type="ECO:0000256" key="2">
    <source>
        <dbReference type="ARBA" id="ARBA00023125"/>
    </source>
</evidence>
<organism evidence="6 7">
    <name type="scientific">Arcicella rosea</name>
    <dbReference type="NCBI Taxonomy" id="502909"/>
    <lineage>
        <taxon>Bacteria</taxon>
        <taxon>Pseudomonadati</taxon>
        <taxon>Bacteroidota</taxon>
        <taxon>Cytophagia</taxon>
        <taxon>Cytophagales</taxon>
        <taxon>Flectobacillaceae</taxon>
        <taxon>Arcicella</taxon>
    </lineage>
</organism>
<dbReference type="EMBL" id="JACHKT010000012">
    <property type="protein sequence ID" value="MBB6003327.1"/>
    <property type="molecule type" value="Genomic_DNA"/>
</dbReference>
<dbReference type="SMART" id="SM00421">
    <property type="entry name" value="HTH_LUXR"/>
    <property type="match status" value="1"/>
</dbReference>
<keyword evidence="1 3" id="KW-0597">Phosphoprotein</keyword>
<dbReference type="AlphaFoldDB" id="A0A841EGK8"/>
<evidence type="ECO:0000313" key="6">
    <source>
        <dbReference type="EMBL" id="MBB6003327.1"/>
    </source>
</evidence>
<dbReference type="PANTHER" id="PTHR43214">
    <property type="entry name" value="TWO-COMPONENT RESPONSE REGULATOR"/>
    <property type="match status" value="1"/>
</dbReference>
<protein>
    <submittedName>
        <fullName evidence="6">DNA-binding NarL/FixJ family response regulator</fullName>
    </submittedName>
</protein>
<feature type="domain" description="HTH luxR-type" evidence="4">
    <location>
        <begin position="153"/>
        <end position="218"/>
    </location>
</feature>
<keyword evidence="7" id="KW-1185">Reference proteome</keyword>
<dbReference type="PROSITE" id="PS50043">
    <property type="entry name" value="HTH_LUXR_2"/>
    <property type="match status" value="1"/>
</dbReference>
<dbReference type="GO" id="GO:0000160">
    <property type="term" value="P:phosphorelay signal transduction system"/>
    <property type="evidence" value="ECO:0007669"/>
    <property type="project" value="InterPro"/>
</dbReference>
<dbReference type="InterPro" id="IPR039420">
    <property type="entry name" value="WalR-like"/>
</dbReference>
<name>A0A841EGK8_9BACT</name>
<dbReference type="Pfam" id="PF00072">
    <property type="entry name" value="Response_reg"/>
    <property type="match status" value="1"/>
</dbReference>
<dbReference type="CDD" id="cd06170">
    <property type="entry name" value="LuxR_C_like"/>
    <property type="match status" value="1"/>
</dbReference>
<dbReference type="PROSITE" id="PS50110">
    <property type="entry name" value="RESPONSE_REGULATORY"/>
    <property type="match status" value="1"/>
</dbReference>
<accession>A0A841EGK8</accession>
<dbReference type="InterPro" id="IPR011006">
    <property type="entry name" value="CheY-like_superfamily"/>
</dbReference>
<feature type="modified residue" description="4-aspartylphosphate" evidence="3">
    <location>
        <position position="59"/>
    </location>
</feature>
<dbReference type="Proteomes" id="UP000524404">
    <property type="component" value="Unassembled WGS sequence"/>
</dbReference>
<evidence type="ECO:0000256" key="1">
    <source>
        <dbReference type="ARBA" id="ARBA00022553"/>
    </source>
</evidence>
<dbReference type="GO" id="GO:0006355">
    <property type="term" value="P:regulation of DNA-templated transcription"/>
    <property type="evidence" value="ECO:0007669"/>
    <property type="project" value="InterPro"/>
</dbReference>
<dbReference type="RefSeq" id="WP_184133741.1">
    <property type="nucleotide sequence ID" value="NZ_JACHKT010000012.1"/>
</dbReference>